<proteinExistence type="predicted"/>
<evidence type="ECO:0000313" key="2">
    <source>
        <dbReference type="EMBL" id="WMV55620.1"/>
    </source>
</evidence>
<dbReference type="PANTHER" id="PTHR36617:SF16">
    <property type="entry name" value="OS04G0516500 PROTEIN"/>
    <property type="match status" value="1"/>
</dbReference>
<accession>A0AAF0V0L3</accession>
<protein>
    <recommendedName>
        <fullName evidence="1">Reverse transcriptase domain-containing protein</fullName>
    </recommendedName>
</protein>
<sequence>MNKVLIRGFNANMNNRQGLVINHLQYVDDTLIFSDADSSQLKYLRVILILFEAISGLHINWGKSFIFPVNEVPRINMLANILGGKVGDLPTTYLGMPLGDKSRSKESKLTYEVVMEICLTRTSSLEGTIKARFGMENLWITNLATQPYGSEVWRSIINLWIKFFNKCKIKVGNGGRTLFWEDKWVDQVTLRNRFPILFNMSLQKEATIREMRDNQGWDLRFRRHLNDWEVNKIVELLNILGQCKDLNTNEDSLFWNPDEQGRFSVGPAYRSSQRPGTHIGGWPWKMIWKVKIPFKIACFTWLLANQAALTQHNPMKRGMQICSRDISWTMPRNIKEALACWNRDGNESGHRERWKIVLACIWWSIWMERNPRCFKNKSCSMQNLKLNCLVLFFFWCKHEYPQDAEDIPSILEFL</sequence>
<organism evidence="2 3">
    <name type="scientific">Solanum verrucosum</name>
    <dbReference type="NCBI Taxonomy" id="315347"/>
    <lineage>
        <taxon>Eukaryota</taxon>
        <taxon>Viridiplantae</taxon>
        <taxon>Streptophyta</taxon>
        <taxon>Embryophyta</taxon>
        <taxon>Tracheophyta</taxon>
        <taxon>Spermatophyta</taxon>
        <taxon>Magnoliopsida</taxon>
        <taxon>eudicotyledons</taxon>
        <taxon>Gunneridae</taxon>
        <taxon>Pentapetalae</taxon>
        <taxon>asterids</taxon>
        <taxon>lamiids</taxon>
        <taxon>Solanales</taxon>
        <taxon>Solanaceae</taxon>
        <taxon>Solanoideae</taxon>
        <taxon>Solaneae</taxon>
        <taxon>Solanum</taxon>
    </lineage>
</organism>
<keyword evidence="3" id="KW-1185">Reference proteome</keyword>
<dbReference type="Pfam" id="PF13966">
    <property type="entry name" value="zf-RVT"/>
    <property type="match status" value="1"/>
</dbReference>
<dbReference type="AlphaFoldDB" id="A0AAF0V0L3"/>
<feature type="domain" description="Reverse transcriptase" evidence="1">
    <location>
        <begin position="1"/>
        <end position="98"/>
    </location>
</feature>
<name>A0AAF0V0L3_SOLVR</name>
<dbReference type="PROSITE" id="PS50878">
    <property type="entry name" value="RT_POL"/>
    <property type="match status" value="1"/>
</dbReference>
<reference evidence="2" key="1">
    <citation type="submission" date="2023-08" db="EMBL/GenBank/DDBJ databases">
        <title>A de novo genome assembly of Solanum verrucosum Schlechtendal, a Mexican diploid species geographically isolated from the other diploid A-genome species in potato relatives.</title>
        <authorList>
            <person name="Hosaka K."/>
        </authorList>
    </citation>
    <scope>NUCLEOTIDE SEQUENCE</scope>
    <source>
        <tissue evidence="2">Young leaves</tissue>
    </source>
</reference>
<evidence type="ECO:0000313" key="3">
    <source>
        <dbReference type="Proteomes" id="UP001234989"/>
    </source>
</evidence>
<evidence type="ECO:0000259" key="1">
    <source>
        <dbReference type="PROSITE" id="PS50878"/>
    </source>
</evidence>
<gene>
    <name evidence="2" type="ORF">MTR67_049005</name>
</gene>
<dbReference type="EMBL" id="CP133622">
    <property type="protein sequence ID" value="WMV55620.1"/>
    <property type="molecule type" value="Genomic_DNA"/>
</dbReference>
<dbReference type="InterPro" id="IPR000477">
    <property type="entry name" value="RT_dom"/>
</dbReference>
<dbReference type="PANTHER" id="PTHR36617">
    <property type="entry name" value="PROTEIN, PUTATIVE-RELATED"/>
    <property type="match status" value="1"/>
</dbReference>
<dbReference type="InterPro" id="IPR026960">
    <property type="entry name" value="RVT-Znf"/>
</dbReference>
<dbReference type="Proteomes" id="UP001234989">
    <property type="component" value="Chromosome 11"/>
</dbReference>